<reference evidence="9 10" key="1">
    <citation type="submission" date="2016-08" db="EMBL/GenBank/DDBJ databases">
        <title>Complete Genome Sequence Of The Indigo Reducing Clostridium isatidis DSM15098.</title>
        <authorList>
            <person name="Little G.T."/>
            <person name="Minton N.P."/>
        </authorList>
    </citation>
    <scope>NUCLEOTIDE SEQUENCE [LARGE SCALE GENOMIC DNA]</scope>
    <source>
        <strain evidence="9 10">DSM 15098</strain>
    </source>
</reference>
<proteinExistence type="inferred from homology"/>
<evidence type="ECO:0000256" key="5">
    <source>
        <dbReference type="SAM" id="MobiDB-lite"/>
    </source>
</evidence>
<keyword evidence="6" id="KW-1133">Transmembrane helix</keyword>
<feature type="transmembrane region" description="Helical" evidence="6">
    <location>
        <begin position="192"/>
        <end position="215"/>
    </location>
</feature>
<evidence type="ECO:0000256" key="2">
    <source>
        <dbReference type="ARBA" id="ARBA00029447"/>
    </source>
</evidence>
<evidence type="ECO:0000259" key="7">
    <source>
        <dbReference type="PROSITE" id="PS50111"/>
    </source>
</evidence>
<accession>A0A343JBC4</accession>
<keyword evidence="10" id="KW-1185">Reference proteome</keyword>
<dbReference type="KEGG" id="cia:BEN51_04910"/>
<feature type="domain" description="Methyl-accepting transducer" evidence="7">
    <location>
        <begin position="283"/>
        <end position="540"/>
    </location>
</feature>
<evidence type="ECO:0000313" key="9">
    <source>
        <dbReference type="EMBL" id="ASW42832.1"/>
    </source>
</evidence>
<dbReference type="SUPFAM" id="SSF58104">
    <property type="entry name" value="Methyl-accepting chemotaxis protein (MCP) signaling domain"/>
    <property type="match status" value="1"/>
</dbReference>
<dbReference type="Gene3D" id="1.10.287.950">
    <property type="entry name" value="Methyl-accepting chemotaxis protein"/>
    <property type="match status" value="1"/>
</dbReference>
<dbReference type="PANTHER" id="PTHR32089:SF112">
    <property type="entry name" value="LYSOZYME-LIKE PROTEIN-RELATED"/>
    <property type="match status" value="1"/>
</dbReference>
<evidence type="ECO:0000256" key="3">
    <source>
        <dbReference type="PROSITE-ProRule" id="PRU00284"/>
    </source>
</evidence>
<dbReference type="InterPro" id="IPR029150">
    <property type="entry name" value="dCache_3"/>
</dbReference>
<gene>
    <name evidence="9" type="ORF">BEN51_04910</name>
</gene>
<dbReference type="InterPro" id="IPR003660">
    <property type="entry name" value="HAMP_dom"/>
</dbReference>
<keyword evidence="6" id="KW-0812">Transmembrane</keyword>
<evidence type="ECO:0000313" key="10">
    <source>
        <dbReference type="Proteomes" id="UP000264883"/>
    </source>
</evidence>
<feature type="coiled-coil region" evidence="4">
    <location>
        <begin position="312"/>
        <end position="339"/>
    </location>
</feature>
<evidence type="ECO:0000256" key="1">
    <source>
        <dbReference type="ARBA" id="ARBA00023224"/>
    </source>
</evidence>
<evidence type="ECO:0000256" key="6">
    <source>
        <dbReference type="SAM" id="Phobius"/>
    </source>
</evidence>
<dbReference type="RefSeq" id="WP_119864967.1">
    <property type="nucleotide sequence ID" value="NZ_CP016786.1"/>
</dbReference>
<dbReference type="PROSITE" id="PS50885">
    <property type="entry name" value="HAMP"/>
    <property type="match status" value="1"/>
</dbReference>
<organism evidence="9 10">
    <name type="scientific">Clostridium isatidis</name>
    <dbReference type="NCBI Taxonomy" id="182773"/>
    <lineage>
        <taxon>Bacteria</taxon>
        <taxon>Bacillati</taxon>
        <taxon>Bacillota</taxon>
        <taxon>Clostridia</taxon>
        <taxon>Eubacteriales</taxon>
        <taxon>Clostridiaceae</taxon>
        <taxon>Clostridium</taxon>
    </lineage>
</organism>
<evidence type="ECO:0000259" key="8">
    <source>
        <dbReference type="PROSITE" id="PS50885"/>
    </source>
</evidence>
<evidence type="ECO:0000256" key="4">
    <source>
        <dbReference type="SAM" id="Coils"/>
    </source>
</evidence>
<dbReference type="GO" id="GO:0007165">
    <property type="term" value="P:signal transduction"/>
    <property type="evidence" value="ECO:0007669"/>
    <property type="project" value="UniProtKB-KW"/>
</dbReference>
<feature type="transmembrane region" description="Helical" evidence="6">
    <location>
        <begin position="9"/>
        <end position="29"/>
    </location>
</feature>
<dbReference type="AlphaFoldDB" id="A0A343JBC4"/>
<evidence type="ECO:0008006" key="11">
    <source>
        <dbReference type="Google" id="ProtNLM"/>
    </source>
</evidence>
<dbReference type="Gene3D" id="6.10.340.10">
    <property type="match status" value="1"/>
</dbReference>
<keyword evidence="6" id="KW-0472">Membrane</keyword>
<dbReference type="Proteomes" id="UP000264883">
    <property type="component" value="Chromosome"/>
</dbReference>
<sequence>MFKSLKAKIIGSMIMFTFVCALTFTFISVNEIRTTVTNQMKNDGANIATIINREIGEYVLKDTEKIEKIFKEIKEESQNNIKYISLVDKNTKIIASTESNLDTISSTSEVLDSVSSASKETSENGETEGADIDTNSVNKGQASGYIFVTEEGEKVYNVSTPFYENGELLGTIGIGIALNDMNNMITDSLEKIIITAISVMIIATIFGIVIAKNLINPIRDIISKLDYFSKGDFTVQFNSKKKDETRNLTDALNNSIVMIKNMIIETKEDVAKLVDISNNMKLSGESVVGASKGISQVISEVAQGTERQSNNVNKITNVLEDFINNLNKIQDNVQETTKSSKTIETTADLGAEKLESLINSIEDLRISFNNTLLSIQNLNEDAYKINEIMNVINDVANQTNLLALNAAIEAARAGEAGKGFSIVADEIRKLAEEVMTSSSSIRTIIDSVVSSVEFASNTTNEISSKMSNQVSIIDSTKEAFKNIQSEVHIITPQFENILNSLSDRLSEQDLILNKVQEVAMISEQIAASSEEISASAEENTETMEELANLVDKVDDMTKRLNKSLGKFKV</sequence>
<dbReference type="PROSITE" id="PS50111">
    <property type="entry name" value="CHEMOTAXIS_TRANSDUC_2"/>
    <property type="match status" value="1"/>
</dbReference>
<dbReference type="OrthoDB" id="369336at2"/>
<dbReference type="EMBL" id="CP016786">
    <property type="protein sequence ID" value="ASW42832.1"/>
    <property type="molecule type" value="Genomic_DNA"/>
</dbReference>
<dbReference type="Pfam" id="PF14827">
    <property type="entry name" value="dCache_3"/>
    <property type="match status" value="1"/>
</dbReference>
<feature type="region of interest" description="Disordered" evidence="5">
    <location>
        <begin position="114"/>
        <end position="134"/>
    </location>
</feature>
<name>A0A343JBC4_9CLOT</name>
<dbReference type="Pfam" id="PF00015">
    <property type="entry name" value="MCPsignal"/>
    <property type="match status" value="1"/>
</dbReference>
<keyword evidence="1 3" id="KW-0807">Transducer</keyword>
<comment type="similarity">
    <text evidence="2">Belongs to the methyl-accepting chemotaxis (MCP) protein family.</text>
</comment>
<protein>
    <recommendedName>
        <fullName evidence="11">Chemotaxis protein</fullName>
    </recommendedName>
</protein>
<dbReference type="SMART" id="SM00283">
    <property type="entry name" value="MA"/>
    <property type="match status" value="1"/>
</dbReference>
<keyword evidence="4" id="KW-0175">Coiled coil</keyword>
<dbReference type="PANTHER" id="PTHR32089">
    <property type="entry name" value="METHYL-ACCEPTING CHEMOTAXIS PROTEIN MCPB"/>
    <property type="match status" value="1"/>
</dbReference>
<dbReference type="GO" id="GO:0016020">
    <property type="term" value="C:membrane"/>
    <property type="evidence" value="ECO:0007669"/>
    <property type="project" value="InterPro"/>
</dbReference>
<feature type="domain" description="HAMP" evidence="8">
    <location>
        <begin position="212"/>
        <end position="264"/>
    </location>
</feature>
<dbReference type="InterPro" id="IPR004089">
    <property type="entry name" value="MCPsignal_dom"/>
</dbReference>